<proteinExistence type="predicted"/>
<dbReference type="Proteomes" id="UP000054217">
    <property type="component" value="Unassembled WGS sequence"/>
</dbReference>
<sequence>MSKCRFSIVFSGRSHDCVSFSGWSDLVNKVTARKRAVNSPNLNHVNLSSPPIKGSKVVMEAQG</sequence>
<organism evidence="1 2">
    <name type="scientific">Pisolithus tinctorius Marx 270</name>
    <dbReference type="NCBI Taxonomy" id="870435"/>
    <lineage>
        <taxon>Eukaryota</taxon>
        <taxon>Fungi</taxon>
        <taxon>Dikarya</taxon>
        <taxon>Basidiomycota</taxon>
        <taxon>Agaricomycotina</taxon>
        <taxon>Agaricomycetes</taxon>
        <taxon>Agaricomycetidae</taxon>
        <taxon>Boletales</taxon>
        <taxon>Sclerodermatineae</taxon>
        <taxon>Pisolithaceae</taxon>
        <taxon>Pisolithus</taxon>
    </lineage>
</organism>
<dbReference type="InParanoid" id="A0A0C3J5W4"/>
<name>A0A0C3J5W4_PISTI</name>
<dbReference type="EMBL" id="KN832223">
    <property type="protein sequence ID" value="KIN93111.1"/>
    <property type="molecule type" value="Genomic_DNA"/>
</dbReference>
<protein>
    <submittedName>
        <fullName evidence="1">Uncharacterized protein</fullName>
    </submittedName>
</protein>
<evidence type="ECO:0000313" key="2">
    <source>
        <dbReference type="Proteomes" id="UP000054217"/>
    </source>
</evidence>
<reference evidence="1 2" key="1">
    <citation type="submission" date="2014-04" db="EMBL/GenBank/DDBJ databases">
        <authorList>
            <consortium name="DOE Joint Genome Institute"/>
            <person name="Kuo A."/>
            <person name="Kohler A."/>
            <person name="Costa M.D."/>
            <person name="Nagy L.G."/>
            <person name="Floudas D."/>
            <person name="Copeland A."/>
            <person name="Barry K.W."/>
            <person name="Cichocki N."/>
            <person name="Veneault-Fourrey C."/>
            <person name="LaButti K."/>
            <person name="Lindquist E.A."/>
            <person name="Lipzen A."/>
            <person name="Lundell T."/>
            <person name="Morin E."/>
            <person name="Murat C."/>
            <person name="Sun H."/>
            <person name="Tunlid A."/>
            <person name="Henrissat B."/>
            <person name="Grigoriev I.V."/>
            <person name="Hibbett D.S."/>
            <person name="Martin F."/>
            <person name="Nordberg H.P."/>
            <person name="Cantor M.N."/>
            <person name="Hua S.X."/>
        </authorList>
    </citation>
    <scope>NUCLEOTIDE SEQUENCE [LARGE SCALE GENOMIC DNA]</scope>
    <source>
        <strain evidence="1 2">Marx 270</strain>
    </source>
</reference>
<evidence type="ECO:0000313" key="1">
    <source>
        <dbReference type="EMBL" id="KIN93111.1"/>
    </source>
</evidence>
<reference evidence="2" key="2">
    <citation type="submission" date="2015-01" db="EMBL/GenBank/DDBJ databases">
        <title>Evolutionary Origins and Diversification of the Mycorrhizal Mutualists.</title>
        <authorList>
            <consortium name="DOE Joint Genome Institute"/>
            <consortium name="Mycorrhizal Genomics Consortium"/>
            <person name="Kohler A."/>
            <person name="Kuo A."/>
            <person name="Nagy L.G."/>
            <person name="Floudas D."/>
            <person name="Copeland A."/>
            <person name="Barry K.W."/>
            <person name="Cichocki N."/>
            <person name="Veneault-Fourrey C."/>
            <person name="LaButti K."/>
            <person name="Lindquist E.A."/>
            <person name="Lipzen A."/>
            <person name="Lundell T."/>
            <person name="Morin E."/>
            <person name="Murat C."/>
            <person name="Riley R."/>
            <person name="Ohm R."/>
            <person name="Sun H."/>
            <person name="Tunlid A."/>
            <person name="Henrissat B."/>
            <person name="Grigoriev I.V."/>
            <person name="Hibbett D.S."/>
            <person name="Martin F."/>
        </authorList>
    </citation>
    <scope>NUCLEOTIDE SEQUENCE [LARGE SCALE GENOMIC DNA]</scope>
    <source>
        <strain evidence="2">Marx 270</strain>
    </source>
</reference>
<dbReference type="AlphaFoldDB" id="A0A0C3J5W4"/>
<accession>A0A0C3J5W4</accession>
<gene>
    <name evidence="1" type="ORF">M404DRAFT_36390</name>
</gene>
<dbReference type="HOGENOM" id="CLU_2886766_0_0_1"/>
<keyword evidence="2" id="KW-1185">Reference proteome</keyword>